<sequence length="79" mass="8555">MAEDTETYSRLVKGIWFPPFLRGPADIFGYVPPFPRASSPINEVLKDSSRGGVGGFICSRTSIPTCELSGFLLIANEAC</sequence>
<comment type="caution">
    <text evidence="1">The sequence shown here is derived from an EMBL/GenBank/DDBJ whole genome shotgun (WGS) entry which is preliminary data.</text>
</comment>
<name>A0AAV4PGV3_CAEEX</name>
<organism evidence="1 2">
    <name type="scientific">Caerostris extrusa</name>
    <name type="common">Bark spider</name>
    <name type="synonym">Caerostris bankana</name>
    <dbReference type="NCBI Taxonomy" id="172846"/>
    <lineage>
        <taxon>Eukaryota</taxon>
        <taxon>Metazoa</taxon>
        <taxon>Ecdysozoa</taxon>
        <taxon>Arthropoda</taxon>
        <taxon>Chelicerata</taxon>
        <taxon>Arachnida</taxon>
        <taxon>Araneae</taxon>
        <taxon>Araneomorphae</taxon>
        <taxon>Entelegynae</taxon>
        <taxon>Araneoidea</taxon>
        <taxon>Araneidae</taxon>
        <taxon>Caerostris</taxon>
    </lineage>
</organism>
<proteinExistence type="predicted"/>
<accession>A0AAV4PGV3</accession>
<dbReference type="EMBL" id="BPLR01004479">
    <property type="protein sequence ID" value="GIX95210.1"/>
    <property type="molecule type" value="Genomic_DNA"/>
</dbReference>
<protein>
    <submittedName>
        <fullName evidence="1">Uncharacterized protein</fullName>
    </submittedName>
</protein>
<reference evidence="1 2" key="1">
    <citation type="submission" date="2021-06" db="EMBL/GenBank/DDBJ databases">
        <title>Caerostris extrusa draft genome.</title>
        <authorList>
            <person name="Kono N."/>
            <person name="Arakawa K."/>
        </authorList>
    </citation>
    <scope>NUCLEOTIDE SEQUENCE [LARGE SCALE GENOMIC DNA]</scope>
</reference>
<dbReference type="AlphaFoldDB" id="A0AAV4PGV3"/>
<evidence type="ECO:0000313" key="2">
    <source>
        <dbReference type="Proteomes" id="UP001054945"/>
    </source>
</evidence>
<evidence type="ECO:0000313" key="1">
    <source>
        <dbReference type="EMBL" id="GIX95210.1"/>
    </source>
</evidence>
<dbReference type="Proteomes" id="UP001054945">
    <property type="component" value="Unassembled WGS sequence"/>
</dbReference>
<gene>
    <name evidence="1" type="ORF">CEXT_532751</name>
</gene>
<keyword evidence="2" id="KW-1185">Reference proteome</keyword>